<evidence type="ECO:0000313" key="2">
    <source>
        <dbReference type="Proteomes" id="UP000050668"/>
    </source>
</evidence>
<proteinExistence type="predicted"/>
<comment type="caution">
    <text evidence="1">The sequence shown here is derived from an EMBL/GenBank/DDBJ whole genome shotgun (WGS) entry which is preliminary data.</text>
</comment>
<sequence>MTLVVLLALFCVLLLFVKYEFEIDEQTLRYRIKFLNFLMYEKQVNAQDVQAIHFKCAGWTTQLAIVKLHKGWNIRIMLFSPLEVFYQLKMYAKRNNIEMSRTKDYKTLEKMAL</sequence>
<organism evidence="1 2">
    <name type="scientific">Lysinibacillus contaminans</name>
    <dbReference type="NCBI Taxonomy" id="1293441"/>
    <lineage>
        <taxon>Bacteria</taxon>
        <taxon>Bacillati</taxon>
        <taxon>Bacillota</taxon>
        <taxon>Bacilli</taxon>
        <taxon>Bacillales</taxon>
        <taxon>Bacillaceae</taxon>
        <taxon>Lysinibacillus</taxon>
    </lineage>
</organism>
<evidence type="ECO:0000313" key="1">
    <source>
        <dbReference type="EMBL" id="KOS69341.1"/>
    </source>
</evidence>
<keyword evidence="2" id="KW-1185">Reference proteome</keyword>
<reference evidence="2" key="1">
    <citation type="submission" date="2015-07" db="EMBL/GenBank/DDBJ databases">
        <title>Fjat-14205 dsm 2895.</title>
        <authorList>
            <person name="Liu B."/>
            <person name="Wang J."/>
            <person name="Zhu Y."/>
            <person name="Liu G."/>
            <person name="Chen Q."/>
            <person name="Chen Z."/>
            <person name="Lan J."/>
            <person name="Che J."/>
            <person name="Ge C."/>
            <person name="Shi H."/>
            <person name="Pan Z."/>
            <person name="Liu X."/>
        </authorList>
    </citation>
    <scope>NUCLEOTIDE SEQUENCE [LARGE SCALE GENOMIC DNA]</scope>
    <source>
        <strain evidence="2">DSM 25560</strain>
    </source>
</reference>
<dbReference type="EMBL" id="LGRV01000003">
    <property type="protein sequence ID" value="KOS69341.1"/>
    <property type="molecule type" value="Genomic_DNA"/>
</dbReference>
<dbReference type="Proteomes" id="UP000050668">
    <property type="component" value="Unassembled WGS sequence"/>
</dbReference>
<gene>
    <name evidence="1" type="ORF">AEA09_12735</name>
</gene>
<accession>A0ABR5K3A7</accession>
<name>A0ABR5K3A7_9BACI</name>
<protein>
    <submittedName>
        <fullName evidence="1">Uncharacterized protein</fullName>
    </submittedName>
</protein>